<dbReference type="InterPro" id="IPR019292">
    <property type="entry name" value="McrC"/>
</dbReference>
<dbReference type="EMBL" id="JBHSFQ010000011">
    <property type="protein sequence ID" value="MFC4562854.1"/>
    <property type="molecule type" value="Genomic_DNA"/>
</dbReference>
<organism evidence="1 2">
    <name type="scientific">Nocardiopsis mangrovi</name>
    <dbReference type="NCBI Taxonomy" id="1179818"/>
    <lineage>
        <taxon>Bacteria</taxon>
        <taxon>Bacillati</taxon>
        <taxon>Actinomycetota</taxon>
        <taxon>Actinomycetes</taxon>
        <taxon>Streptosporangiales</taxon>
        <taxon>Nocardiopsidaceae</taxon>
        <taxon>Nocardiopsis</taxon>
    </lineage>
</organism>
<protein>
    <submittedName>
        <fullName evidence="1">McrC family protein</fullName>
    </submittedName>
</protein>
<name>A0ABV9DX03_9ACTN</name>
<dbReference type="RefSeq" id="WP_378574400.1">
    <property type="nucleotide sequence ID" value="NZ_JBHSFQ010000011.1"/>
</dbReference>
<dbReference type="Pfam" id="PF10117">
    <property type="entry name" value="McrBC"/>
    <property type="match status" value="1"/>
</dbReference>
<proteinExistence type="predicted"/>
<dbReference type="Proteomes" id="UP001595923">
    <property type="component" value="Unassembled WGS sequence"/>
</dbReference>
<evidence type="ECO:0000313" key="1">
    <source>
        <dbReference type="EMBL" id="MFC4562854.1"/>
    </source>
</evidence>
<reference evidence="2" key="1">
    <citation type="journal article" date="2019" name="Int. J. Syst. Evol. Microbiol.">
        <title>The Global Catalogue of Microorganisms (GCM) 10K type strain sequencing project: providing services to taxonomists for standard genome sequencing and annotation.</title>
        <authorList>
            <consortium name="The Broad Institute Genomics Platform"/>
            <consortium name="The Broad Institute Genome Sequencing Center for Infectious Disease"/>
            <person name="Wu L."/>
            <person name="Ma J."/>
        </authorList>
    </citation>
    <scope>NUCLEOTIDE SEQUENCE [LARGE SCALE GENOMIC DNA]</scope>
    <source>
        <strain evidence="2">XZYJ18</strain>
    </source>
</reference>
<dbReference type="PANTHER" id="PTHR38733">
    <property type="entry name" value="PROTEIN MCRC"/>
    <property type="match status" value="1"/>
</dbReference>
<sequence>MRRVELIEYGEAEECPGLSEAQWATLRDCRLVKVEQKGKALRRVKASTSRIGATVVGSGAGAVELRIRPKLPIKRILFMAGYAYSRLRWQDHELHVEEHEELLPALADVFARMAERTLARNVLMGYRTVEQALPVVRGQIRTSDQVNRHFGMALPVEVSYSDPTIDTPENRILLTAAERLLALPDVDTTTRRLLHRVVGRLPGVARLHPGAAAPRWIATRLNAGYWSVLGLAEVVLRGNSFETADGQIHSVDGLLMIMHDVFEDFVTKALADALRPYGGSCHPQDTRTYLDHARTVQLIPDLVYDAPGPNGTEYPRAVVDAKYKVGRDSGGNPTDLYQALAYCTALDLRSGHLVYASGAGVRAKEHRFNGKEGVVIHQHELELDRPPAAVLAQIDVIAKMIVAQPHSQMS</sequence>
<accession>A0ABV9DX03</accession>
<comment type="caution">
    <text evidence="1">The sequence shown here is derived from an EMBL/GenBank/DDBJ whole genome shotgun (WGS) entry which is preliminary data.</text>
</comment>
<dbReference type="PANTHER" id="PTHR38733:SF1">
    <property type="entry name" value="TYPE IV METHYL-DIRECTED RESTRICTION ENZYME ECOKMCRBC"/>
    <property type="match status" value="1"/>
</dbReference>
<evidence type="ECO:0000313" key="2">
    <source>
        <dbReference type="Proteomes" id="UP001595923"/>
    </source>
</evidence>
<keyword evidence="2" id="KW-1185">Reference proteome</keyword>
<gene>
    <name evidence="1" type="ORF">ACFO4E_13385</name>
</gene>